<feature type="region of interest" description="Disordered" evidence="1">
    <location>
        <begin position="40"/>
        <end position="91"/>
    </location>
</feature>
<accession>E9HNM3</accession>
<dbReference type="HOGENOM" id="CLU_1534097_0_0_1"/>
<reference evidence="2 3" key="1">
    <citation type="journal article" date="2011" name="Science">
        <title>The ecoresponsive genome of Daphnia pulex.</title>
        <authorList>
            <person name="Colbourne J.K."/>
            <person name="Pfrender M.E."/>
            <person name="Gilbert D."/>
            <person name="Thomas W.K."/>
            <person name="Tucker A."/>
            <person name="Oakley T.H."/>
            <person name="Tokishita S."/>
            <person name="Aerts A."/>
            <person name="Arnold G.J."/>
            <person name="Basu M.K."/>
            <person name="Bauer D.J."/>
            <person name="Caceres C.E."/>
            <person name="Carmel L."/>
            <person name="Casola C."/>
            <person name="Choi J.H."/>
            <person name="Detter J.C."/>
            <person name="Dong Q."/>
            <person name="Dusheyko S."/>
            <person name="Eads B.D."/>
            <person name="Frohlich T."/>
            <person name="Geiler-Samerotte K.A."/>
            <person name="Gerlach D."/>
            <person name="Hatcher P."/>
            <person name="Jogdeo S."/>
            <person name="Krijgsveld J."/>
            <person name="Kriventseva E.V."/>
            <person name="Kultz D."/>
            <person name="Laforsch C."/>
            <person name="Lindquist E."/>
            <person name="Lopez J."/>
            <person name="Manak J.R."/>
            <person name="Muller J."/>
            <person name="Pangilinan J."/>
            <person name="Patwardhan R.P."/>
            <person name="Pitluck S."/>
            <person name="Pritham E.J."/>
            <person name="Rechtsteiner A."/>
            <person name="Rho M."/>
            <person name="Rogozin I.B."/>
            <person name="Sakarya O."/>
            <person name="Salamov A."/>
            <person name="Schaack S."/>
            <person name="Shapiro H."/>
            <person name="Shiga Y."/>
            <person name="Skalitzky C."/>
            <person name="Smith Z."/>
            <person name="Souvorov A."/>
            <person name="Sung W."/>
            <person name="Tang Z."/>
            <person name="Tsuchiya D."/>
            <person name="Tu H."/>
            <person name="Vos H."/>
            <person name="Wang M."/>
            <person name="Wolf Y.I."/>
            <person name="Yamagata H."/>
            <person name="Yamada T."/>
            <person name="Ye Y."/>
            <person name="Shaw J.R."/>
            <person name="Andrews J."/>
            <person name="Crease T.J."/>
            <person name="Tang H."/>
            <person name="Lucas S.M."/>
            <person name="Robertson H.M."/>
            <person name="Bork P."/>
            <person name="Koonin E.V."/>
            <person name="Zdobnov E.M."/>
            <person name="Grigoriev I.V."/>
            <person name="Lynch M."/>
            <person name="Boore J.L."/>
        </authorList>
    </citation>
    <scope>NUCLEOTIDE SEQUENCE [LARGE SCALE GENOMIC DNA]</scope>
</reference>
<name>E9HNM3_DAPPU</name>
<dbReference type="Proteomes" id="UP000000305">
    <property type="component" value="Unassembled WGS sequence"/>
</dbReference>
<gene>
    <name evidence="2" type="ORF">DAPPUDRAFT_262756</name>
</gene>
<evidence type="ECO:0000256" key="1">
    <source>
        <dbReference type="SAM" id="MobiDB-lite"/>
    </source>
</evidence>
<protein>
    <submittedName>
        <fullName evidence="2">Uncharacterized protein</fullName>
    </submittedName>
</protein>
<evidence type="ECO:0000313" key="3">
    <source>
        <dbReference type="Proteomes" id="UP000000305"/>
    </source>
</evidence>
<organism evidence="2 3">
    <name type="scientific">Daphnia pulex</name>
    <name type="common">Water flea</name>
    <dbReference type="NCBI Taxonomy" id="6669"/>
    <lineage>
        <taxon>Eukaryota</taxon>
        <taxon>Metazoa</taxon>
        <taxon>Ecdysozoa</taxon>
        <taxon>Arthropoda</taxon>
        <taxon>Crustacea</taxon>
        <taxon>Branchiopoda</taxon>
        <taxon>Diplostraca</taxon>
        <taxon>Cladocera</taxon>
        <taxon>Anomopoda</taxon>
        <taxon>Daphniidae</taxon>
        <taxon>Daphnia</taxon>
    </lineage>
</organism>
<feature type="compositionally biased region" description="Polar residues" evidence="1">
    <location>
        <begin position="55"/>
        <end position="64"/>
    </location>
</feature>
<dbReference type="EMBL" id="GL732697">
    <property type="protein sequence ID" value="EFX66631.1"/>
    <property type="molecule type" value="Genomic_DNA"/>
</dbReference>
<dbReference type="AlphaFoldDB" id="E9HNM3"/>
<dbReference type="KEGG" id="dpx:DAPPUDRAFT_262756"/>
<dbReference type="InParanoid" id="E9HNM3"/>
<evidence type="ECO:0000313" key="2">
    <source>
        <dbReference type="EMBL" id="EFX66631.1"/>
    </source>
</evidence>
<sequence length="175" mass="18749">MDSGMRWLLSSATSPSMASSNADRVVMAAVPGFGFPVDAPNVATPRGLRNEKDTNGTSVSQANDATLRDDPGRNFARAGEAETERKKRSGDVCHAAKRFPLSRGNKLRPSSPISLPSSRSCQIQVGGNAFGGLQNGNKQIKHIYIMASSTASFTKEILVATEPDSSLVHKYFNSY</sequence>
<feature type="compositionally biased region" description="Basic and acidic residues" evidence="1">
    <location>
        <begin position="79"/>
        <end position="91"/>
    </location>
</feature>
<proteinExistence type="predicted"/>
<keyword evidence="3" id="KW-1185">Reference proteome</keyword>